<accession>A1ZTT4</accession>
<evidence type="ECO:0000313" key="2">
    <source>
        <dbReference type="Proteomes" id="UP000004095"/>
    </source>
</evidence>
<dbReference type="RefSeq" id="WP_002701406.1">
    <property type="nucleotide sequence ID" value="NZ_AAWS01000037.1"/>
</dbReference>
<comment type="caution">
    <text evidence="1">The sequence shown here is derived from an EMBL/GenBank/DDBJ whole genome shotgun (WGS) entry which is preliminary data.</text>
</comment>
<dbReference type="AlphaFoldDB" id="A1ZTT4"/>
<sequence>MKLPFKNNLFYNLKSTLHHEEELEEPSNHYNDNEETLETPLNTLQEPAIEYGRYNPPDTQVVIQKIEINQANEINEDAPKKPKVVWGNTESPAKIKLKFTTVPAPQSLEELAFFRVDLMRSLSDKDFTFVNALAKFKDSGSARNYRNKTVVLPPDLEDGAYFLRIIALDEEEFPLNIEEEALQEELVHTQKISSDTDTFFFTQVQENICSIENLMFSDGSPNELPPANEVTSSLKHWLYAFIKLRLQNIIEATPVTGTTGFRLQTSRGECLESIYETILKPANKALKVQLPEKLAIIEQCMLANPEQVDPLLIDVKNYGPLREGAITLTEVAEGENDWIPASFRVKRAEVFAAIRTSATDNKGIWETFAIYNHIELIRDYVEEYEHWLNKVLRKLKKIEELEPEEQEDVYEMLQVVQNLELIQARTLLPNQKIGTVFLQSPLHPLRMIWSLNLWNWYQEWEEELLTLEEGHATWVEAMQEYLELMMPQNNPLLMSIEDKVYQYTGELAHGWGIYTPANQATKAATELNTQPHLLRYWQEVFNLAPIYNSSALNAEEIIGQIQSYLVRYPEKKELLINVLNADTGQSLAEAIYWLANQPETQDLQYTLLLFANDQALGKAGNAFELLAAETPELFEQVKVGVANIEEFFKTPEEFSSDLTFLVQPFSAQPILLASDFDKAAPTQLQEGLLQTPSLLTQVNGQIKVSRWVTSMAHFINEDASEDVLYLHKGFELWQQLAVTNLAGKVSGATPATQLVLTLPQKVLFDKASEASEWVIVKDTHITPDLFDFSPNKHQLPQLVAQDISSGIVVTKQIGSPLETIDFQLRDIGHNWSNSQERLEKMAEHLEVSGFPWFDMPQQATDMALTKMLLEKFDFLNDHFIIPVGKHPQWFPSEHQANLLLVAMDTNKHNIWVQMIGVASGDNLTEDEMKGIKQQIKRDIDNTYKALMYYFKPSLLFPHRATLIHELRCFLSFYIKRAIRYQSLDFVVAERYQQFLNELEAGYDVITGKLGIIYDHVGFGQIDKKQEENDWLFFEVGSRFVQALLQNI</sequence>
<proteinExistence type="predicted"/>
<evidence type="ECO:0000313" key="1">
    <source>
        <dbReference type="EMBL" id="EAY26186.1"/>
    </source>
</evidence>
<dbReference type="OrthoDB" id="9816422at2"/>
<keyword evidence="2" id="KW-1185">Reference proteome</keyword>
<organism evidence="1 2">
    <name type="scientific">Microscilla marina ATCC 23134</name>
    <dbReference type="NCBI Taxonomy" id="313606"/>
    <lineage>
        <taxon>Bacteria</taxon>
        <taxon>Pseudomonadati</taxon>
        <taxon>Bacteroidota</taxon>
        <taxon>Cytophagia</taxon>
        <taxon>Cytophagales</taxon>
        <taxon>Microscillaceae</taxon>
        <taxon>Microscilla</taxon>
    </lineage>
</organism>
<name>A1ZTT4_MICM2</name>
<gene>
    <name evidence="1" type="ORF">M23134_02518</name>
</gene>
<protein>
    <submittedName>
        <fullName evidence="1">Uncharacterized protein</fullName>
    </submittedName>
</protein>
<reference evidence="1 2" key="1">
    <citation type="submission" date="2007-01" db="EMBL/GenBank/DDBJ databases">
        <authorList>
            <person name="Haygood M."/>
            <person name="Podell S."/>
            <person name="Anderson C."/>
            <person name="Hopkinson B."/>
            <person name="Roe K."/>
            <person name="Barbeau K."/>
            <person name="Gaasterland T."/>
            <person name="Ferriera S."/>
            <person name="Johnson J."/>
            <person name="Kravitz S."/>
            <person name="Beeson K."/>
            <person name="Sutton G."/>
            <person name="Rogers Y.-H."/>
            <person name="Friedman R."/>
            <person name="Frazier M."/>
            <person name="Venter J.C."/>
        </authorList>
    </citation>
    <scope>NUCLEOTIDE SEQUENCE [LARGE SCALE GENOMIC DNA]</scope>
    <source>
        <strain evidence="1 2">ATCC 23134</strain>
    </source>
</reference>
<dbReference type="EMBL" id="AAWS01000037">
    <property type="protein sequence ID" value="EAY26186.1"/>
    <property type="molecule type" value="Genomic_DNA"/>
</dbReference>
<dbReference type="Proteomes" id="UP000004095">
    <property type="component" value="Unassembled WGS sequence"/>
</dbReference>
<dbReference type="eggNOG" id="COG0433">
    <property type="taxonomic scope" value="Bacteria"/>
</dbReference>